<gene>
    <name evidence="1" type="ORF">NIES23_28160</name>
</gene>
<dbReference type="EMBL" id="AP018216">
    <property type="protein sequence ID" value="BAY70016.1"/>
    <property type="molecule type" value="Genomic_DNA"/>
</dbReference>
<dbReference type="AlphaFoldDB" id="A0A1Z4KLZ6"/>
<name>A0A1Z4KLZ6_ANAVA</name>
<accession>A0A1Z4KLZ6</accession>
<evidence type="ECO:0000313" key="2">
    <source>
        <dbReference type="Proteomes" id="UP000217507"/>
    </source>
</evidence>
<proteinExistence type="predicted"/>
<reference evidence="1 2" key="1">
    <citation type="submission" date="2017-06" db="EMBL/GenBank/DDBJ databases">
        <title>Genome sequencing of cyanobaciteial culture collection at National Institute for Environmental Studies (NIES).</title>
        <authorList>
            <person name="Hirose Y."/>
            <person name="Shimura Y."/>
            <person name="Fujisawa T."/>
            <person name="Nakamura Y."/>
            <person name="Kawachi M."/>
        </authorList>
    </citation>
    <scope>NUCLEOTIDE SEQUENCE [LARGE SCALE GENOMIC DNA]</scope>
    <source>
        <strain evidence="1 2">NIES-23</strain>
    </source>
</reference>
<sequence>MLKLVNPLDYPVAVLVGGVSLFVGVRLGSLPSPVMLPVAAGVSMIGASFLKSRESPSLTLDNPELEREINSVKVSALALANQANDLRLEAKKLLTDSFQIELLAGLQTNCDRAVALPGKIDALVWNINGSNSLLSVDSLKKQLQEVKQKLPSSSGVAKQHWQQLADSLQRNIKLAKEGEDTRLARIINISTLIQDSAGLLQRLQTKLRTSDLNDSEQINGMILLSDELNSLSENLELLVSK</sequence>
<protein>
    <submittedName>
        <fullName evidence="1">Uncharacterized protein</fullName>
    </submittedName>
</protein>
<evidence type="ECO:0000313" key="1">
    <source>
        <dbReference type="EMBL" id="BAY70016.1"/>
    </source>
</evidence>
<dbReference type="Proteomes" id="UP000217507">
    <property type="component" value="Chromosome"/>
</dbReference>
<organism evidence="1 2">
    <name type="scientific">Trichormus variabilis NIES-23</name>
    <dbReference type="NCBI Taxonomy" id="1973479"/>
    <lineage>
        <taxon>Bacteria</taxon>
        <taxon>Bacillati</taxon>
        <taxon>Cyanobacteriota</taxon>
        <taxon>Cyanophyceae</taxon>
        <taxon>Nostocales</taxon>
        <taxon>Nostocaceae</taxon>
        <taxon>Trichormus</taxon>
    </lineage>
</organism>